<dbReference type="STRING" id="1121266.SAMN02745883_02389"/>
<dbReference type="RefSeq" id="WP_072968801.1">
    <property type="nucleotide sequence ID" value="NZ_FRAJ01000029.1"/>
</dbReference>
<dbReference type="EMBL" id="FRAJ01000029">
    <property type="protein sequence ID" value="SHK57988.1"/>
    <property type="molecule type" value="Genomic_DNA"/>
</dbReference>
<keyword evidence="4" id="KW-1185">Reference proteome</keyword>
<dbReference type="PANTHER" id="PTHR35936">
    <property type="entry name" value="MEMBRANE-BOUND LYTIC MUREIN TRANSGLYCOSYLASE F"/>
    <property type="match status" value="1"/>
</dbReference>
<dbReference type="SMART" id="SM00062">
    <property type="entry name" value="PBPb"/>
    <property type="match status" value="1"/>
</dbReference>
<dbReference type="InterPro" id="IPR001638">
    <property type="entry name" value="Solute-binding_3/MltF_N"/>
</dbReference>
<name>A0A1M6TMG8_9FIRM</name>
<dbReference type="SUPFAM" id="SSF53850">
    <property type="entry name" value="Periplasmic binding protein-like II"/>
    <property type="match status" value="1"/>
</dbReference>
<evidence type="ECO:0000313" key="4">
    <source>
        <dbReference type="Proteomes" id="UP000184082"/>
    </source>
</evidence>
<evidence type="ECO:0000313" key="3">
    <source>
        <dbReference type="EMBL" id="SHK57988.1"/>
    </source>
</evidence>
<reference evidence="3 4" key="1">
    <citation type="submission" date="2016-11" db="EMBL/GenBank/DDBJ databases">
        <authorList>
            <person name="Jaros S."/>
            <person name="Januszkiewicz K."/>
            <person name="Wedrychowicz H."/>
        </authorList>
    </citation>
    <scope>NUCLEOTIDE SEQUENCE [LARGE SCALE GENOMIC DNA]</scope>
    <source>
        <strain evidence="3 4">DSM 14501</strain>
    </source>
</reference>
<dbReference type="Pfam" id="PF00497">
    <property type="entry name" value="SBP_bac_3"/>
    <property type="match status" value="1"/>
</dbReference>
<dbReference type="PROSITE" id="PS51257">
    <property type="entry name" value="PROKAR_LIPOPROTEIN"/>
    <property type="match status" value="1"/>
</dbReference>
<keyword evidence="1" id="KW-0732">Signal</keyword>
<gene>
    <name evidence="3" type="ORF">SAMN02745883_02389</name>
</gene>
<accession>A0A1M6TMG8</accession>
<dbReference type="Gene3D" id="3.40.190.10">
    <property type="entry name" value="Periplasmic binding protein-like II"/>
    <property type="match status" value="2"/>
</dbReference>
<dbReference type="AlphaFoldDB" id="A0A1M6TMG8"/>
<organism evidence="3 4">
    <name type="scientific">Caminicella sporogenes DSM 14501</name>
    <dbReference type="NCBI Taxonomy" id="1121266"/>
    <lineage>
        <taxon>Bacteria</taxon>
        <taxon>Bacillati</taxon>
        <taxon>Bacillota</taxon>
        <taxon>Clostridia</taxon>
        <taxon>Peptostreptococcales</taxon>
        <taxon>Caminicellaceae</taxon>
        <taxon>Caminicella</taxon>
    </lineage>
</organism>
<sequence>MFKKIAITLILTIITTVMFIGCSKTTTSSNNTPTEKIIKVGTGGTYNPWCFQQDGKIQGFEIDVWKELSKRTGYKVEFIVSKFSGLFGMLDAGQIDTIAHQISIRKDRQEKYYFTEPYAFSKYDFIIRKDSPFKTIEDLKGKKVGAWLGGNGEKTLKELNEKYKLGLNIVLYDGAPLEKEVETGRLDACWQAAIKSQTVIKQGNLKVKLMGVNTEIGTEINAYPFLKNDSNKQIIKEINKAIKSMHEDGTLTQLSNKWFNLDTTKK</sequence>
<dbReference type="Proteomes" id="UP000184082">
    <property type="component" value="Unassembled WGS sequence"/>
</dbReference>
<evidence type="ECO:0000259" key="2">
    <source>
        <dbReference type="SMART" id="SM00062"/>
    </source>
</evidence>
<evidence type="ECO:0000256" key="1">
    <source>
        <dbReference type="ARBA" id="ARBA00022729"/>
    </source>
</evidence>
<proteinExistence type="predicted"/>
<dbReference type="PANTHER" id="PTHR35936:SF19">
    <property type="entry name" value="AMINO-ACID-BINDING PROTEIN YXEM-RELATED"/>
    <property type="match status" value="1"/>
</dbReference>
<feature type="domain" description="Solute-binding protein family 3/N-terminal" evidence="2">
    <location>
        <begin position="37"/>
        <end position="262"/>
    </location>
</feature>
<protein>
    <submittedName>
        <fullName evidence="3">Amino acid ABC transporter substrate-binding protein, PAAT family (TC 3.A.1.3.-)</fullName>
    </submittedName>
</protein>